<dbReference type="AlphaFoldDB" id="A0A5D3YBT1"/>
<organism evidence="1 2">
    <name type="scientific">Nitrosomonas communis</name>
    <dbReference type="NCBI Taxonomy" id="44574"/>
    <lineage>
        <taxon>Bacteria</taxon>
        <taxon>Pseudomonadati</taxon>
        <taxon>Pseudomonadota</taxon>
        <taxon>Betaproteobacteria</taxon>
        <taxon>Nitrosomonadales</taxon>
        <taxon>Nitrosomonadaceae</taxon>
        <taxon>Nitrosomonas</taxon>
    </lineage>
</organism>
<name>A0A5D3YBT1_9PROT</name>
<dbReference type="Proteomes" id="UP000324176">
    <property type="component" value="Unassembled WGS sequence"/>
</dbReference>
<accession>A0A5D3YBT1</accession>
<evidence type="ECO:0000313" key="2">
    <source>
        <dbReference type="Proteomes" id="UP000324176"/>
    </source>
</evidence>
<dbReference type="EMBL" id="VNHT01000030">
    <property type="protein sequence ID" value="TYP86631.1"/>
    <property type="molecule type" value="Genomic_DNA"/>
</dbReference>
<protein>
    <submittedName>
        <fullName evidence="1">Uncharacterized protein</fullName>
    </submittedName>
</protein>
<evidence type="ECO:0000313" key="1">
    <source>
        <dbReference type="EMBL" id="TYP86631.1"/>
    </source>
</evidence>
<comment type="caution">
    <text evidence="1">The sequence shown here is derived from an EMBL/GenBank/DDBJ whole genome shotgun (WGS) entry which is preliminary data.</text>
</comment>
<proteinExistence type="predicted"/>
<gene>
    <name evidence="1" type="ORF">BCL69_103010</name>
</gene>
<reference evidence="1 2" key="1">
    <citation type="submission" date="2019-07" db="EMBL/GenBank/DDBJ databases">
        <title>Active sludge and wastewater microbial communities from Klosterneuburg, Austria.</title>
        <authorList>
            <person name="Wagner M."/>
        </authorList>
    </citation>
    <scope>NUCLEOTIDE SEQUENCE [LARGE SCALE GENOMIC DNA]</scope>
    <source>
        <strain evidence="1 2">Nm2</strain>
    </source>
</reference>
<sequence length="73" mass="8055">MAAFILNKKVLEGTIRLHWVIAKGSTSLFHASDRGIAGMRSGSHITLIGIKLLPGLQLCNEWICKNDYTLPFS</sequence>
<dbReference type="RefSeq" id="WP_158441349.1">
    <property type="nucleotide sequence ID" value="NZ_CBDIPD010000048.1"/>
</dbReference>